<proteinExistence type="predicted"/>
<dbReference type="AlphaFoldDB" id="A0A975MPE2"/>
<protein>
    <submittedName>
        <fullName evidence="1">Uncharacterized protein</fullName>
    </submittedName>
</protein>
<organism evidence="1 2">
    <name type="scientific">Methylomonas paludis</name>
    <dbReference type="NCBI Taxonomy" id="1173101"/>
    <lineage>
        <taxon>Bacteria</taxon>
        <taxon>Pseudomonadati</taxon>
        <taxon>Pseudomonadota</taxon>
        <taxon>Gammaproteobacteria</taxon>
        <taxon>Methylococcales</taxon>
        <taxon>Methylococcaceae</taxon>
        <taxon>Methylomonas</taxon>
    </lineage>
</organism>
<dbReference type="Proteomes" id="UP000676649">
    <property type="component" value="Chromosome"/>
</dbReference>
<gene>
    <name evidence="1" type="ORF">KEF85_00765</name>
</gene>
<evidence type="ECO:0000313" key="2">
    <source>
        <dbReference type="Proteomes" id="UP000676649"/>
    </source>
</evidence>
<sequence>MTIKMTAEENAIVEYIESGEAQSVDDVENEINRYAQMNKQKAISIRLLESDIERIKAKSVSQGSD</sequence>
<reference evidence="1" key="1">
    <citation type="submission" date="2021-04" db="EMBL/GenBank/DDBJ databases">
        <title>Draft genome sequence data of methanotrophic Methylovulum sp. strain S1L and Methylomonas sp. strain S2AM isolated from boreal lake water columns.</title>
        <authorList>
            <person name="Rissanen A.J."/>
            <person name="Mangayil R."/>
            <person name="Svenning M.M."/>
            <person name="Khanongnuch R."/>
        </authorList>
    </citation>
    <scope>NUCLEOTIDE SEQUENCE</scope>
    <source>
        <strain evidence="1">S2AM</strain>
    </source>
</reference>
<accession>A0A975MPE2</accession>
<dbReference type="EMBL" id="CP073754">
    <property type="protein sequence ID" value="QWF71066.1"/>
    <property type="molecule type" value="Genomic_DNA"/>
</dbReference>
<dbReference type="KEGG" id="mpad:KEF85_00765"/>
<dbReference type="RefSeq" id="WP_215582631.1">
    <property type="nucleotide sequence ID" value="NZ_CP073754.1"/>
</dbReference>
<evidence type="ECO:0000313" key="1">
    <source>
        <dbReference type="EMBL" id="QWF71066.1"/>
    </source>
</evidence>
<name>A0A975MPE2_9GAMM</name>
<keyword evidence="2" id="KW-1185">Reference proteome</keyword>